<dbReference type="OrthoDB" id="5118128at2"/>
<feature type="transmembrane region" description="Helical" evidence="1">
    <location>
        <begin position="12"/>
        <end position="33"/>
    </location>
</feature>
<gene>
    <name evidence="3" type="ORF">CTB96_00895</name>
</gene>
<sequence length="155" mass="16134">MPQPGRPDRALVVLIGVIVALVVVALIVVFTTAEPARLDANTPAGAVQRYSAAVLDGDDEVAARYLSAAALTGCDAGAPAYGDDIRITLLDTDERGRAATVRVSIVTSSGAGPFGSSEYEFQDAFTLVQADGDWLVDQAPWQLTICPTGTGDEPQ</sequence>
<keyword evidence="1" id="KW-0812">Transmembrane</keyword>
<reference evidence="3 4" key="1">
    <citation type="submission" date="2018-05" db="EMBL/GenBank/DDBJ databases">
        <title>Genetic diversity of glacier-inhabiting Cryobacterium bacteria in China and description of Cryobacterium mengkeensis sp. nov. and Arthrobacter glacialis sp. nov.</title>
        <authorList>
            <person name="Liu Q."/>
            <person name="Xin Y.-H."/>
        </authorList>
    </citation>
    <scope>NUCLEOTIDE SEQUENCE [LARGE SCALE GENOMIC DNA]</scope>
    <source>
        <strain evidence="3 4">SK-1</strain>
    </source>
</reference>
<name>A0A318A010_9MICO</name>
<keyword evidence="4" id="KW-1185">Reference proteome</keyword>
<dbReference type="Pfam" id="PF25976">
    <property type="entry name" value="LpqB_N"/>
    <property type="match status" value="1"/>
</dbReference>
<proteinExistence type="predicted"/>
<evidence type="ECO:0000313" key="3">
    <source>
        <dbReference type="EMBL" id="PXA72809.1"/>
    </source>
</evidence>
<keyword evidence="1" id="KW-0472">Membrane</keyword>
<keyword evidence="1" id="KW-1133">Transmembrane helix</keyword>
<accession>A0A318A010</accession>
<evidence type="ECO:0000313" key="4">
    <source>
        <dbReference type="Proteomes" id="UP000246722"/>
    </source>
</evidence>
<feature type="domain" description="Lipoprotein LpqB N-terminal" evidence="2">
    <location>
        <begin position="42"/>
        <end position="146"/>
    </location>
</feature>
<protein>
    <recommendedName>
        <fullName evidence="2">Lipoprotein LpqB N-terminal domain-containing protein</fullName>
    </recommendedName>
</protein>
<organism evidence="3 4">
    <name type="scientific">Cryobacterium arcticum</name>
    <dbReference type="NCBI Taxonomy" id="670052"/>
    <lineage>
        <taxon>Bacteria</taxon>
        <taxon>Bacillati</taxon>
        <taxon>Actinomycetota</taxon>
        <taxon>Actinomycetes</taxon>
        <taxon>Micrococcales</taxon>
        <taxon>Microbacteriaceae</taxon>
        <taxon>Cryobacterium</taxon>
    </lineage>
</organism>
<dbReference type="EMBL" id="QHLY01000004">
    <property type="protein sequence ID" value="PXA72809.1"/>
    <property type="molecule type" value="Genomic_DNA"/>
</dbReference>
<dbReference type="Proteomes" id="UP000246722">
    <property type="component" value="Unassembled WGS sequence"/>
</dbReference>
<evidence type="ECO:0000256" key="1">
    <source>
        <dbReference type="SAM" id="Phobius"/>
    </source>
</evidence>
<dbReference type="AlphaFoldDB" id="A0A318A010"/>
<dbReference type="InterPro" id="IPR059026">
    <property type="entry name" value="LpqB_N"/>
</dbReference>
<comment type="caution">
    <text evidence="3">The sequence shown here is derived from an EMBL/GenBank/DDBJ whole genome shotgun (WGS) entry which is preliminary data.</text>
</comment>
<evidence type="ECO:0000259" key="2">
    <source>
        <dbReference type="Pfam" id="PF25976"/>
    </source>
</evidence>